<keyword evidence="3" id="KW-0472">Membrane</keyword>
<sequence length="337" mass="35983">MRNGPTVYVPTEPEGNGLTLPTLLSLLAHGLVIGILIYTYQNMEVETAGTIETVMISPEQLAEMQGQILANRAAAASAMQADSGASGSSSNMPENSTDGSVSYDSPTQPNSQRVPVFTRSDDSASRPMLMSEEQHQRLLEQTQEYERNMAEWASQLDESVLEEHEQIEQDKRQQLIEEQKRLGDFRNKQNNPPKIKRPTANDRNIEINTGGSGSAGQTFSLGDDGQSTLSGDATTSSTAKGSSRSASSGSRGASNSEIINLIKRNYNPPTAAKGSTQRATLTITVNASGNVVNVSASGPDSAVNEAAKQAVLNTGSLPIDADDPKYPTFTIQFKGSN</sequence>
<feature type="coiled-coil region" evidence="1">
    <location>
        <begin position="128"/>
        <end position="181"/>
    </location>
</feature>
<dbReference type="EMBL" id="JACHXL010000001">
    <property type="protein sequence ID" value="MBB3105670.1"/>
    <property type="molecule type" value="Genomic_DNA"/>
</dbReference>
<protein>
    <submittedName>
        <fullName evidence="4">TonB family protein</fullName>
    </submittedName>
</protein>
<feature type="compositionally biased region" description="Low complexity" evidence="2">
    <location>
        <begin position="80"/>
        <end position="90"/>
    </location>
</feature>
<dbReference type="AlphaFoldDB" id="A0A839T9U0"/>
<accession>A0A839T9U0</accession>
<feature type="compositionally biased region" description="Polar residues" evidence="2">
    <location>
        <begin position="215"/>
        <end position="229"/>
    </location>
</feature>
<name>A0A839T9U0_9GAMM</name>
<dbReference type="RefSeq" id="WP_183617867.1">
    <property type="nucleotide sequence ID" value="NZ_CAJHAH010000004.1"/>
</dbReference>
<keyword evidence="3" id="KW-0812">Transmembrane</keyword>
<feature type="compositionally biased region" description="Low complexity" evidence="2">
    <location>
        <begin position="230"/>
        <end position="254"/>
    </location>
</feature>
<feature type="compositionally biased region" description="Polar residues" evidence="2">
    <location>
        <begin position="91"/>
        <end position="113"/>
    </location>
</feature>
<gene>
    <name evidence="4" type="ORF">FHS24_000161</name>
</gene>
<evidence type="ECO:0000313" key="5">
    <source>
        <dbReference type="Proteomes" id="UP000588111"/>
    </source>
</evidence>
<feature type="region of interest" description="Disordered" evidence="2">
    <location>
        <begin position="80"/>
        <end position="128"/>
    </location>
</feature>
<evidence type="ECO:0000256" key="3">
    <source>
        <dbReference type="SAM" id="Phobius"/>
    </source>
</evidence>
<evidence type="ECO:0000256" key="1">
    <source>
        <dbReference type="SAM" id="Coils"/>
    </source>
</evidence>
<dbReference type="Gene3D" id="3.30.1150.10">
    <property type="match status" value="1"/>
</dbReference>
<keyword evidence="5" id="KW-1185">Reference proteome</keyword>
<keyword evidence="3" id="KW-1133">Transmembrane helix</keyword>
<feature type="region of interest" description="Disordered" evidence="2">
    <location>
        <begin position="181"/>
        <end position="254"/>
    </location>
</feature>
<organism evidence="4 5">
    <name type="scientific">Psychrobacter luti</name>
    <dbReference type="NCBI Taxonomy" id="198481"/>
    <lineage>
        <taxon>Bacteria</taxon>
        <taxon>Pseudomonadati</taxon>
        <taxon>Pseudomonadota</taxon>
        <taxon>Gammaproteobacteria</taxon>
        <taxon>Moraxellales</taxon>
        <taxon>Moraxellaceae</taxon>
        <taxon>Psychrobacter</taxon>
    </lineage>
</organism>
<feature type="transmembrane region" description="Helical" evidence="3">
    <location>
        <begin position="20"/>
        <end position="40"/>
    </location>
</feature>
<evidence type="ECO:0000256" key="2">
    <source>
        <dbReference type="SAM" id="MobiDB-lite"/>
    </source>
</evidence>
<dbReference type="SUPFAM" id="SSF74653">
    <property type="entry name" value="TolA/TonB C-terminal domain"/>
    <property type="match status" value="1"/>
</dbReference>
<evidence type="ECO:0000313" key="4">
    <source>
        <dbReference type="EMBL" id="MBB3105670.1"/>
    </source>
</evidence>
<dbReference type="Proteomes" id="UP000588111">
    <property type="component" value="Unassembled WGS sequence"/>
</dbReference>
<reference evidence="4 5" key="1">
    <citation type="submission" date="2020-08" db="EMBL/GenBank/DDBJ databases">
        <title>Genomic Encyclopedia of Type Strains, Phase III (KMG-III): the genomes of soil and plant-associated and newly described type strains.</title>
        <authorList>
            <person name="Whitman W."/>
        </authorList>
    </citation>
    <scope>NUCLEOTIDE SEQUENCE [LARGE SCALE GENOMIC DNA]</scope>
    <source>
        <strain evidence="4 5">CECT 5885</strain>
    </source>
</reference>
<proteinExistence type="predicted"/>
<comment type="caution">
    <text evidence="4">The sequence shown here is derived from an EMBL/GenBank/DDBJ whole genome shotgun (WGS) entry which is preliminary data.</text>
</comment>
<keyword evidence="1" id="KW-0175">Coiled coil</keyword>
<dbReference type="Pfam" id="PF13103">
    <property type="entry name" value="TonB_2"/>
    <property type="match status" value="1"/>
</dbReference>